<dbReference type="NCBIfam" id="TIGR03356">
    <property type="entry name" value="BGL"/>
    <property type="match status" value="1"/>
</dbReference>
<keyword evidence="11" id="KW-1185">Reference proteome</keyword>
<evidence type="ECO:0000256" key="8">
    <source>
        <dbReference type="PROSITE-ProRule" id="PRU10055"/>
    </source>
</evidence>
<evidence type="ECO:0000256" key="2">
    <source>
        <dbReference type="ARBA" id="ARBA00012744"/>
    </source>
</evidence>
<keyword evidence="7" id="KW-0624">Polysaccharide degradation</keyword>
<dbReference type="PRINTS" id="PR00131">
    <property type="entry name" value="GLHYDRLASE1"/>
</dbReference>
<proteinExistence type="inferred from homology"/>
<dbReference type="SUPFAM" id="SSF51445">
    <property type="entry name" value="(Trans)glycosidases"/>
    <property type="match status" value="1"/>
</dbReference>
<name>A0ABW3ATL0_9SPHI</name>
<keyword evidence="4" id="KW-0136">Cellulose degradation</keyword>
<dbReference type="EMBL" id="JBHTHZ010000005">
    <property type="protein sequence ID" value="MFD0794098.1"/>
    <property type="molecule type" value="Genomic_DNA"/>
</dbReference>
<dbReference type="GO" id="GO:0008422">
    <property type="term" value="F:beta-glucosidase activity"/>
    <property type="evidence" value="ECO:0007669"/>
    <property type="project" value="UniProtKB-EC"/>
</dbReference>
<evidence type="ECO:0000313" key="11">
    <source>
        <dbReference type="Proteomes" id="UP001597010"/>
    </source>
</evidence>
<dbReference type="RefSeq" id="WP_377114889.1">
    <property type="nucleotide sequence ID" value="NZ_JBHTHZ010000005.1"/>
</dbReference>
<evidence type="ECO:0000256" key="4">
    <source>
        <dbReference type="ARBA" id="ARBA00023001"/>
    </source>
</evidence>
<comment type="similarity">
    <text evidence="1 9">Belongs to the glycosyl hydrolase 1 family.</text>
</comment>
<evidence type="ECO:0000256" key="7">
    <source>
        <dbReference type="ARBA" id="ARBA00023326"/>
    </source>
</evidence>
<comment type="catalytic activity">
    <reaction evidence="9">
        <text>Hydrolysis of terminal, non-reducing beta-D-glucosyl residues with release of beta-D-glucose.</text>
        <dbReference type="EC" id="3.2.1.21"/>
    </reaction>
</comment>
<dbReference type="InterPro" id="IPR001360">
    <property type="entry name" value="Glyco_hydro_1"/>
</dbReference>
<organism evidence="10 11">
    <name type="scientific">Mucilaginibacter litoreus</name>
    <dbReference type="NCBI Taxonomy" id="1048221"/>
    <lineage>
        <taxon>Bacteria</taxon>
        <taxon>Pseudomonadati</taxon>
        <taxon>Bacteroidota</taxon>
        <taxon>Sphingobacteriia</taxon>
        <taxon>Sphingobacteriales</taxon>
        <taxon>Sphingobacteriaceae</taxon>
        <taxon>Mucilaginibacter</taxon>
    </lineage>
</organism>
<dbReference type="PANTHER" id="PTHR10353:SF36">
    <property type="entry name" value="LP05116P"/>
    <property type="match status" value="1"/>
</dbReference>
<keyword evidence="5" id="KW-0119">Carbohydrate metabolism</keyword>
<dbReference type="Pfam" id="PF00232">
    <property type="entry name" value="Glyco_hydro_1"/>
    <property type="match status" value="1"/>
</dbReference>
<dbReference type="Proteomes" id="UP001597010">
    <property type="component" value="Unassembled WGS sequence"/>
</dbReference>
<evidence type="ECO:0000256" key="9">
    <source>
        <dbReference type="RuleBase" id="RU361175"/>
    </source>
</evidence>
<dbReference type="EC" id="3.2.1.21" evidence="2 9"/>
<accession>A0ABW3ATL0</accession>
<evidence type="ECO:0000256" key="5">
    <source>
        <dbReference type="ARBA" id="ARBA00023277"/>
    </source>
</evidence>
<reference evidence="11" key="1">
    <citation type="journal article" date="2019" name="Int. J. Syst. Evol. Microbiol.">
        <title>The Global Catalogue of Microorganisms (GCM) 10K type strain sequencing project: providing services to taxonomists for standard genome sequencing and annotation.</title>
        <authorList>
            <consortium name="The Broad Institute Genomics Platform"/>
            <consortium name="The Broad Institute Genome Sequencing Center for Infectious Disease"/>
            <person name="Wu L."/>
            <person name="Ma J."/>
        </authorList>
    </citation>
    <scope>NUCLEOTIDE SEQUENCE [LARGE SCALE GENOMIC DNA]</scope>
    <source>
        <strain evidence="11">CCUG 61484</strain>
    </source>
</reference>
<dbReference type="InterPro" id="IPR018120">
    <property type="entry name" value="Glyco_hydro_1_AS"/>
</dbReference>
<gene>
    <name evidence="10" type="ORF">ACFQZX_10750</name>
</gene>
<keyword evidence="3 9" id="KW-0378">Hydrolase</keyword>
<dbReference type="Gene3D" id="3.20.20.80">
    <property type="entry name" value="Glycosidases"/>
    <property type="match status" value="1"/>
</dbReference>
<comment type="caution">
    <text evidence="10">The sequence shown here is derived from an EMBL/GenBank/DDBJ whole genome shotgun (WGS) entry which is preliminary data.</text>
</comment>
<dbReference type="InterPro" id="IPR017853">
    <property type="entry name" value="GH"/>
</dbReference>
<dbReference type="PANTHER" id="PTHR10353">
    <property type="entry name" value="GLYCOSYL HYDROLASE"/>
    <property type="match status" value="1"/>
</dbReference>
<feature type="active site" description="Nucleophile" evidence="8">
    <location>
        <position position="363"/>
    </location>
</feature>
<evidence type="ECO:0000256" key="1">
    <source>
        <dbReference type="ARBA" id="ARBA00010838"/>
    </source>
</evidence>
<sequence>MDTVSTTTNLSKDSFGNDFAWGVSTAALQIEGSCDADGKGPSIWDTFSARRGKILNGDTPTHACDFYNEYQRDIDLVKNLNIPNFRFSIAWSRILPKGKGEINQLGIAHYNSVIDYCLQQGIEPWITLYHWDLPQALEDEGGWTNREIIGWFSNFVTICAENFGNRVKHWMVMNEPAVFTGAGYFLGIHAPGKTGLRNFLPAIHHVVLSIVAGARILRNLCPNAQIGNTFSCSYIEPYANKPKHINAAKRADALINRLYIEPLLGLGYPTDEVPALKGIYKYVQPGDEADMSFDFDFIGIQNYTREIVKYSFFTPYIGAALVKAENRGVELTDMKWEVYPPAIYQMIKKFNAYPQIRKLIITENGAAFPDVVFDEKVDDLRRVTYLQTHLEQVLKAKQEGLKVDGYFVWTLTDNFEWAEGYHPRFGLVYVDFSTQQRIIKSSGSWYADFLRGTGA</sequence>
<evidence type="ECO:0000256" key="6">
    <source>
        <dbReference type="ARBA" id="ARBA00023295"/>
    </source>
</evidence>
<dbReference type="InterPro" id="IPR017736">
    <property type="entry name" value="Glyco_hydro_1_beta-glucosidase"/>
</dbReference>
<protein>
    <recommendedName>
        <fullName evidence="2 9">Beta-glucosidase</fullName>
        <ecNumber evidence="2 9">3.2.1.21</ecNumber>
    </recommendedName>
</protein>
<dbReference type="PROSITE" id="PS00572">
    <property type="entry name" value="GLYCOSYL_HYDROL_F1_1"/>
    <property type="match status" value="1"/>
</dbReference>
<evidence type="ECO:0000313" key="10">
    <source>
        <dbReference type="EMBL" id="MFD0794098.1"/>
    </source>
</evidence>
<evidence type="ECO:0000256" key="3">
    <source>
        <dbReference type="ARBA" id="ARBA00022801"/>
    </source>
</evidence>
<keyword evidence="6 9" id="KW-0326">Glycosidase</keyword>